<dbReference type="eggNOG" id="COG3595">
    <property type="taxonomic scope" value="Bacteria"/>
</dbReference>
<evidence type="ECO:0000256" key="1">
    <source>
        <dbReference type="SAM" id="MobiDB-lite"/>
    </source>
</evidence>
<organism evidence="2 3">
    <name type="scientific">Renibacterium salmoninarum (strain ATCC 33209 / DSM 20767 / JCM 11484 / NBRC 15589 / NCIMB 2235)</name>
    <dbReference type="NCBI Taxonomy" id="288705"/>
    <lineage>
        <taxon>Bacteria</taxon>
        <taxon>Bacillati</taxon>
        <taxon>Actinomycetota</taxon>
        <taxon>Actinomycetes</taxon>
        <taxon>Micrococcales</taxon>
        <taxon>Micrococcaceae</taxon>
        <taxon>Renibacterium</taxon>
    </lineage>
</organism>
<evidence type="ECO:0000313" key="3">
    <source>
        <dbReference type="Proteomes" id="UP000002007"/>
    </source>
</evidence>
<feature type="compositionally biased region" description="Polar residues" evidence="1">
    <location>
        <begin position="9"/>
        <end position="20"/>
    </location>
</feature>
<protein>
    <recommendedName>
        <fullName evidence="4">Adhesin domain-containing protein</fullName>
    </recommendedName>
</protein>
<dbReference type="HOGENOM" id="CLU_1667972_0_0_11"/>
<name>A9WPL2_RENSM</name>
<gene>
    <name evidence="2" type="ordered locus">RSal33209_1389</name>
</gene>
<sequence length="158" mass="16877">MSEQESVDQESTSKQWSVGSAQTIDVDNVRELRAAIIAGRVDVITHDEHTTRIEIAQISGTDLEISFDNGVLTIEHRDHNPLGWLKRLGTLSGQRIVLSIAVPAETTVRASTVSGEGLISGTTGSNELKTVSGSVMADGTRGSLDVDTVSGEIIVRNH</sequence>
<dbReference type="STRING" id="288705.RSal33209_1389"/>
<accession>A9WPL2</accession>
<dbReference type="Proteomes" id="UP000002007">
    <property type="component" value="Chromosome"/>
</dbReference>
<proteinExistence type="predicted"/>
<dbReference type="AlphaFoldDB" id="A9WPL2"/>
<dbReference type="RefSeq" id="WP_012244807.1">
    <property type="nucleotide sequence ID" value="NC_010168.1"/>
</dbReference>
<evidence type="ECO:0000313" key="2">
    <source>
        <dbReference type="EMBL" id="ABY23126.1"/>
    </source>
</evidence>
<dbReference type="KEGG" id="rsa:RSal33209_1389"/>
<feature type="region of interest" description="Disordered" evidence="1">
    <location>
        <begin position="1"/>
        <end position="20"/>
    </location>
</feature>
<reference evidence="3" key="1">
    <citation type="journal article" date="2008" name="J. Bacteriol.">
        <title>Genome sequence of the fish pathogen Renibacterium salmoninarum suggests reductive evolution away from an environmental Arthrobacter ancestor.</title>
        <authorList>
            <person name="Wiens G.D."/>
            <person name="Rockey D.D."/>
            <person name="Wu Z."/>
            <person name="Chang J."/>
            <person name="Levy R."/>
            <person name="Crane S."/>
            <person name="Chen D.S."/>
            <person name="Capri G.R."/>
            <person name="Burnett J.R."/>
            <person name="Sudheesh P.S."/>
            <person name="Schipma M.J."/>
            <person name="Burd H."/>
            <person name="Bhattacharyya A."/>
            <person name="Rhodes L.D."/>
            <person name="Kaul R."/>
            <person name="Strom M.S."/>
        </authorList>
    </citation>
    <scope>NUCLEOTIDE SEQUENCE [LARGE SCALE GENOMIC DNA]</scope>
    <source>
        <strain evidence="3">ATCC 33209 / DSM 20767 / JCM 11484 / NBRC 15589 / NCIMB 2235</strain>
    </source>
</reference>
<dbReference type="EMBL" id="CP000910">
    <property type="protein sequence ID" value="ABY23126.1"/>
    <property type="molecule type" value="Genomic_DNA"/>
</dbReference>
<evidence type="ECO:0008006" key="4">
    <source>
        <dbReference type="Google" id="ProtNLM"/>
    </source>
</evidence>
<keyword evidence="3" id="KW-1185">Reference proteome</keyword>